<accession>A0A2I1HRR8</accession>
<reference evidence="1 2" key="1">
    <citation type="submission" date="2015-10" db="EMBL/GenBank/DDBJ databases">
        <title>Genome analyses suggest a sexual origin of heterokaryosis in a supposedly ancient asexual fungus.</title>
        <authorList>
            <person name="Ropars J."/>
            <person name="Sedzielewska K."/>
            <person name="Noel J."/>
            <person name="Charron P."/>
            <person name="Farinelli L."/>
            <person name="Marton T."/>
            <person name="Kruger M."/>
            <person name="Pelin A."/>
            <person name="Brachmann A."/>
            <person name="Corradi N."/>
        </authorList>
    </citation>
    <scope>NUCLEOTIDE SEQUENCE [LARGE SCALE GENOMIC DNA]</scope>
    <source>
        <strain evidence="1 2">A4</strain>
    </source>
</reference>
<dbReference type="AlphaFoldDB" id="A0A2I1HRR8"/>
<dbReference type="Proteomes" id="UP000234323">
    <property type="component" value="Unassembled WGS sequence"/>
</dbReference>
<name>A0A2I1HRR8_9GLOM</name>
<sequence length="66" mass="8084">MDNIDYLTDDGLCYRKILMLVEVSLFPNHPPLSLALIHWYNYYFKRFPIMYYECSHMKFVMILLQD</sequence>
<evidence type="ECO:0000313" key="1">
    <source>
        <dbReference type="EMBL" id="PKY61552.1"/>
    </source>
</evidence>
<keyword evidence="2" id="KW-1185">Reference proteome</keyword>
<evidence type="ECO:0000313" key="2">
    <source>
        <dbReference type="Proteomes" id="UP000234323"/>
    </source>
</evidence>
<organism evidence="1 2">
    <name type="scientific">Rhizophagus irregularis</name>
    <dbReference type="NCBI Taxonomy" id="588596"/>
    <lineage>
        <taxon>Eukaryota</taxon>
        <taxon>Fungi</taxon>
        <taxon>Fungi incertae sedis</taxon>
        <taxon>Mucoromycota</taxon>
        <taxon>Glomeromycotina</taxon>
        <taxon>Glomeromycetes</taxon>
        <taxon>Glomerales</taxon>
        <taxon>Glomeraceae</taxon>
        <taxon>Rhizophagus</taxon>
    </lineage>
</organism>
<gene>
    <name evidence="1" type="ORF">RhiirA4_486678</name>
</gene>
<dbReference type="EMBL" id="LLXI01005508">
    <property type="protein sequence ID" value="PKY61552.1"/>
    <property type="molecule type" value="Genomic_DNA"/>
</dbReference>
<protein>
    <submittedName>
        <fullName evidence="1">Uncharacterized protein</fullName>
    </submittedName>
</protein>
<comment type="caution">
    <text evidence="1">The sequence shown here is derived from an EMBL/GenBank/DDBJ whole genome shotgun (WGS) entry which is preliminary data.</text>
</comment>
<proteinExistence type="predicted"/>